<evidence type="ECO:0000313" key="3">
    <source>
        <dbReference type="Proteomes" id="UP000887568"/>
    </source>
</evidence>
<keyword evidence="3" id="KW-1185">Reference proteome</keyword>
<evidence type="ECO:0000256" key="1">
    <source>
        <dbReference type="SAM" id="MobiDB-lite"/>
    </source>
</evidence>
<proteinExistence type="predicted"/>
<dbReference type="AlphaFoldDB" id="A0A913ZZ13"/>
<reference evidence="2" key="1">
    <citation type="submission" date="2022-11" db="UniProtKB">
        <authorList>
            <consortium name="EnsemblMetazoa"/>
        </authorList>
    </citation>
    <scope>IDENTIFICATION</scope>
</reference>
<dbReference type="Proteomes" id="UP000887568">
    <property type="component" value="Unplaced"/>
</dbReference>
<name>A0A913ZZ13_PATMI</name>
<accession>A0A913ZZ13</accession>
<sequence>MPRSRTIRSGREHTESFTSSQSPRSRRRACFQPHGVGSVDSSSHIRHLAVSRFGELHEPMAGMHRDVAMGDVGGMPPHGMTGVVWNPVATMQLHCINPKMWGAWIQ</sequence>
<dbReference type="EnsemblMetazoa" id="XM_038200879.1">
    <property type="protein sequence ID" value="XP_038056807.1"/>
    <property type="gene ID" value="LOC119728584"/>
</dbReference>
<dbReference type="RefSeq" id="XP_038056807.1">
    <property type="nucleotide sequence ID" value="XM_038200879.1"/>
</dbReference>
<protein>
    <submittedName>
        <fullName evidence="2">Uncharacterized protein</fullName>
    </submittedName>
</protein>
<feature type="region of interest" description="Disordered" evidence="1">
    <location>
        <begin position="1"/>
        <end position="38"/>
    </location>
</feature>
<evidence type="ECO:0000313" key="2">
    <source>
        <dbReference type="EnsemblMetazoa" id="XP_038056807.1"/>
    </source>
</evidence>
<dbReference type="RefSeq" id="XP_038056805.1">
    <property type="nucleotide sequence ID" value="XM_038200877.1"/>
</dbReference>
<dbReference type="GeneID" id="119728584"/>
<organism evidence="2 3">
    <name type="scientific">Patiria miniata</name>
    <name type="common">Bat star</name>
    <name type="synonym">Asterina miniata</name>
    <dbReference type="NCBI Taxonomy" id="46514"/>
    <lineage>
        <taxon>Eukaryota</taxon>
        <taxon>Metazoa</taxon>
        <taxon>Echinodermata</taxon>
        <taxon>Eleutherozoa</taxon>
        <taxon>Asterozoa</taxon>
        <taxon>Asteroidea</taxon>
        <taxon>Valvatacea</taxon>
        <taxon>Valvatida</taxon>
        <taxon>Asterinidae</taxon>
        <taxon>Patiria</taxon>
    </lineage>
</organism>
<dbReference type="EnsemblMetazoa" id="XM_038200877.1">
    <property type="protein sequence ID" value="XP_038056805.1"/>
    <property type="gene ID" value="LOC119728584"/>
</dbReference>